<dbReference type="HOGENOM" id="CLU_2734072_0_0_10"/>
<dbReference type="AlphaFoldDB" id="I0KHD4"/>
<sequence>MKMQIPKPPEGNYRRAKLLVRLGALVPAGREGWVSEKPINQERQGRVMYEFVSATNHDLTFKVYAEEVELQ</sequence>
<keyword evidence="2" id="KW-1185">Reference proteome</keyword>
<organism evidence="1 2">
    <name type="scientific">Fibrella aestuarina BUZ 2</name>
    <dbReference type="NCBI Taxonomy" id="1166018"/>
    <lineage>
        <taxon>Bacteria</taxon>
        <taxon>Pseudomonadati</taxon>
        <taxon>Bacteroidota</taxon>
        <taxon>Cytophagia</taxon>
        <taxon>Cytophagales</taxon>
        <taxon>Spirosomataceae</taxon>
        <taxon>Fibrella</taxon>
    </lineage>
</organism>
<dbReference type="eggNOG" id="ENOG502ZUBH">
    <property type="taxonomic scope" value="Bacteria"/>
</dbReference>
<reference evidence="1 2" key="1">
    <citation type="journal article" date="2012" name="J. Bacteriol.">
        <title>Genome Sequence of Fibrella aestuarina BUZ 2T, a Filamentous Marine Bacterium.</title>
        <authorList>
            <person name="Filippini M."/>
            <person name="Qi W."/>
            <person name="Blom J."/>
            <person name="Goesmann A."/>
            <person name="Smits T.H."/>
            <person name="Bagheri H.C."/>
        </authorList>
    </citation>
    <scope>NUCLEOTIDE SEQUENCE [LARGE SCALE GENOMIC DNA]</scope>
    <source>
        <strain evidence="2">BUZ 2T</strain>
        <plasmid evidence="1 2">pFAES01</plasmid>
    </source>
</reference>
<geneLocation type="plasmid" evidence="1 2">
    <name>pFAES01</name>
</geneLocation>
<accession>I0KHD4</accession>
<gene>
    <name evidence="1" type="ORF">FAES_pFAES01043</name>
</gene>
<keyword evidence="1" id="KW-0614">Plasmid</keyword>
<dbReference type="EMBL" id="HE796684">
    <property type="protein sequence ID" value="CCH03537.1"/>
    <property type="molecule type" value="Genomic_DNA"/>
</dbReference>
<proteinExistence type="predicted"/>
<protein>
    <submittedName>
        <fullName evidence="1">Uncharacterized protein</fullName>
    </submittedName>
</protein>
<name>I0KHD4_9BACT</name>
<evidence type="ECO:0000313" key="2">
    <source>
        <dbReference type="Proteomes" id="UP000011058"/>
    </source>
</evidence>
<dbReference type="Proteomes" id="UP000011058">
    <property type="component" value="Plasmid pFAES01"/>
</dbReference>
<dbReference type="KEGG" id="fae:FAES_pFAES01043"/>
<evidence type="ECO:0000313" key="1">
    <source>
        <dbReference type="EMBL" id="CCH03537.1"/>
    </source>
</evidence>